<feature type="transmembrane region" description="Helical" evidence="11">
    <location>
        <begin position="54"/>
        <end position="78"/>
    </location>
</feature>
<accession>A0A346RGQ9</accession>
<dbReference type="InterPro" id="IPR039428">
    <property type="entry name" value="NUOK/Mnh_C1-like"/>
</dbReference>
<dbReference type="GO" id="GO:0016020">
    <property type="term" value="C:membrane"/>
    <property type="evidence" value="ECO:0007669"/>
    <property type="project" value="UniProtKB-SubCell"/>
</dbReference>
<dbReference type="Gene3D" id="1.10.287.3510">
    <property type="match status" value="1"/>
</dbReference>
<sequence>MMIISSYMMFFMGLMSFSLNRKHLLLLLLSLEFLVIFAYFMLSNLLFDFSYEFFILMLFLIMSVCESALGLSVLVSLIRTHGSDFFNVFSFLW</sequence>
<reference evidence="12" key="1">
    <citation type="journal article" date="2018" name="J. ISSAAS">
        <title>The contribution of mitochondrial metagenomics to large-scale data mining and phylogenetic analysis of Coleoptera.</title>
        <authorList>
            <person name="Miller K."/>
            <person name="Linard B."/>
            <person name="Motyka M."/>
            <person name="Bocek M."/>
            <person name="Vogler A.P."/>
        </authorList>
    </citation>
    <scope>NUCLEOTIDE SEQUENCE</scope>
</reference>
<geneLocation type="mitochondrion" evidence="12"/>
<dbReference type="Pfam" id="PF00420">
    <property type="entry name" value="Oxidored_q2"/>
    <property type="match status" value="1"/>
</dbReference>
<keyword evidence="4 11" id="KW-0812">Transmembrane</keyword>
<comment type="catalytic activity">
    <reaction evidence="10">
        <text>a ubiquinone + NADH + 5 H(+)(in) = a ubiquinol + NAD(+) + 4 H(+)(out)</text>
        <dbReference type="Rhea" id="RHEA:29091"/>
        <dbReference type="Rhea" id="RHEA-COMP:9565"/>
        <dbReference type="Rhea" id="RHEA-COMP:9566"/>
        <dbReference type="ChEBI" id="CHEBI:15378"/>
        <dbReference type="ChEBI" id="CHEBI:16389"/>
        <dbReference type="ChEBI" id="CHEBI:17976"/>
        <dbReference type="ChEBI" id="CHEBI:57540"/>
        <dbReference type="ChEBI" id="CHEBI:57945"/>
        <dbReference type="EC" id="7.1.1.2"/>
    </reaction>
</comment>
<keyword evidence="7" id="KW-0520">NAD</keyword>
<evidence type="ECO:0000256" key="4">
    <source>
        <dbReference type="ARBA" id="ARBA00022692"/>
    </source>
</evidence>
<evidence type="ECO:0000256" key="6">
    <source>
        <dbReference type="ARBA" id="ARBA00022989"/>
    </source>
</evidence>
<evidence type="ECO:0000256" key="5">
    <source>
        <dbReference type="ARBA" id="ARBA00022967"/>
    </source>
</evidence>
<comment type="subcellular location">
    <subcellularLocation>
        <location evidence="1">Membrane</location>
        <topology evidence="1">Multi-pass membrane protein</topology>
    </subcellularLocation>
</comment>
<name>A0A346RGQ9_9COLE</name>
<comment type="similarity">
    <text evidence="2">Belongs to the complex I subunit 4L family.</text>
</comment>
<keyword evidence="8 11" id="KW-0472">Membrane</keyword>
<proteinExistence type="inferred from homology"/>
<protein>
    <recommendedName>
        <fullName evidence="3">NADH-ubiquinone oxidoreductase chain 4L</fullName>
    </recommendedName>
    <alternativeName>
        <fullName evidence="9">NADH dehydrogenase subunit 4L</fullName>
    </alternativeName>
</protein>
<keyword evidence="5" id="KW-1278">Translocase</keyword>
<dbReference type="AlphaFoldDB" id="A0A346RGQ9"/>
<keyword evidence="6 11" id="KW-1133">Transmembrane helix</keyword>
<evidence type="ECO:0000256" key="3">
    <source>
        <dbReference type="ARBA" id="ARBA00016612"/>
    </source>
</evidence>
<evidence type="ECO:0000256" key="7">
    <source>
        <dbReference type="ARBA" id="ARBA00023027"/>
    </source>
</evidence>
<evidence type="ECO:0000313" key="12">
    <source>
        <dbReference type="EMBL" id="AXS65256.1"/>
    </source>
</evidence>
<evidence type="ECO:0000256" key="8">
    <source>
        <dbReference type="ARBA" id="ARBA00023136"/>
    </source>
</evidence>
<dbReference type="EMBL" id="MG193380">
    <property type="protein sequence ID" value="AXS65256.1"/>
    <property type="molecule type" value="Genomic_DNA"/>
</dbReference>
<evidence type="ECO:0000256" key="9">
    <source>
        <dbReference type="ARBA" id="ARBA00031586"/>
    </source>
</evidence>
<evidence type="ECO:0000256" key="11">
    <source>
        <dbReference type="SAM" id="Phobius"/>
    </source>
</evidence>
<evidence type="ECO:0000256" key="1">
    <source>
        <dbReference type="ARBA" id="ARBA00004141"/>
    </source>
</evidence>
<dbReference type="GO" id="GO:0008137">
    <property type="term" value="F:NADH dehydrogenase (ubiquinone) activity"/>
    <property type="evidence" value="ECO:0007669"/>
    <property type="project" value="UniProtKB-EC"/>
</dbReference>
<organism evidence="12">
    <name type="scientific">Bostrichoidea sp. 5 KM-2017</name>
    <dbReference type="NCBI Taxonomy" id="2219279"/>
    <lineage>
        <taxon>Eukaryota</taxon>
        <taxon>Metazoa</taxon>
        <taxon>Ecdysozoa</taxon>
        <taxon>Arthropoda</taxon>
        <taxon>Hexapoda</taxon>
        <taxon>Insecta</taxon>
        <taxon>Pterygota</taxon>
        <taxon>Neoptera</taxon>
        <taxon>Endopterygota</taxon>
        <taxon>Coleoptera</taxon>
        <taxon>Polyphaga</taxon>
        <taxon>Bostrichiformia</taxon>
    </lineage>
</organism>
<gene>
    <name evidence="12" type="primary">nad4l</name>
</gene>
<keyword evidence="12" id="KW-0496">Mitochondrion</keyword>
<evidence type="ECO:0000256" key="10">
    <source>
        <dbReference type="ARBA" id="ARBA00049551"/>
    </source>
</evidence>
<evidence type="ECO:0000256" key="2">
    <source>
        <dbReference type="ARBA" id="ARBA00010519"/>
    </source>
</evidence>